<comment type="caution">
    <text evidence="1">The sequence shown here is derived from an EMBL/GenBank/DDBJ whole genome shotgun (WGS) entry which is preliminary data.</text>
</comment>
<name>A0ABY2PXM4_9ENTR</name>
<evidence type="ECO:0000313" key="1">
    <source>
        <dbReference type="EMBL" id="THE41255.1"/>
    </source>
</evidence>
<dbReference type="EMBL" id="QFVP01000002">
    <property type="protein sequence ID" value="THE41255.1"/>
    <property type="molecule type" value="Genomic_DNA"/>
</dbReference>
<evidence type="ECO:0000313" key="2">
    <source>
        <dbReference type="Proteomes" id="UP000306790"/>
    </source>
</evidence>
<keyword evidence="2" id="KW-1185">Reference proteome</keyword>
<gene>
    <name evidence="1" type="ORF">DJ535_03460</name>
</gene>
<sequence>MIAVTDLIPLDIPTDSSTDVTRQGAHFDNVSGIWYTEPRQLNEALRGYAYDTDAFNIVAPYCLVITSKMHCWSCHQPTRIHGVMFTRFIKQNQDGKGWQSVRRNTFLFHINSLPDEIKKNIKASNYYLDKSKTTGLRYWMNHCEICGERLGDYELFCIEDEAFHQMTIERILRANVRKVNKLFVSLAGNPADHAPKDVVRYLCDARFVMNEPEPA</sequence>
<dbReference type="Proteomes" id="UP000306790">
    <property type="component" value="Unassembled WGS sequence"/>
</dbReference>
<accession>A0ABY2PXM4</accession>
<proteinExistence type="predicted"/>
<protein>
    <submittedName>
        <fullName evidence="1">DNA primase</fullName>
    </submittedName>
</protein>
<dbReference type="RefSeq" id="WP_045440231.1">
    <property type="nucleotide sequence ID" value="NZ_QFVP01000002.1"/>
</dbReference>
<organism evidence="1 2">
    <name type="scientific">Citrobacter murliniae</name>
    <dbReference type="NCBI Taxonomy" id="67829"/>
    <lineage>
        <taxon>Bacteria</taxon>
        <taxon>Pseudomonadati</taxon>
        <taxon>Pseudomonadota</taxon>
        <taxon>Gammaproteobacteria</taxon>
        <taxon>Enterobacterales</taxon>
        <taxon>Enterobacteriaceae</taxon>
        <taxon>Citrobacter</taxon>
        <taxon>Citrobacter freundii complex</taxon>
    </lineage>
</organism>
<reference evidence="1 2" key="1">
    <citation type="submission" date="2018-05" db="EMBL/GenBank/DDBJ databases">
        <title>Isolation and genomic analyses of lactose-positive bacteria from faecal samples of preterm neonates.</title>
        <authorList>
            <person name="Chen Y."/>
            <person name="Brook T.C."/>
            <person name="O'Neill I."/>
            <person name="Soe C.Z."/>
            <person name="Hall L.J."/>
            <person name="Hoyles L."/>
        </authorList>
    </citation>
    <scope>NUCLEOTIDE SEQUENCE [LARGE SCALE GENOMIC DNA]</scope>
    <source>
        <strain evidence="1 2">P080C CL</strain>
    </source>
</reference>